<dbReference type="InterPro" id="IPR013325">
    <property type="entry name" value="RNA_pol_sigma_r2"/>
</dbReference>
<organism evidence="1 2">
    <name type="scientific">Crateriforma conspicua</name>
    <dbReference type="NCBI Taxonomy" id="2527996"/>
    <lineage>
        <taxon>Bacteria</taxon>
        <taxon>Pseudomonadati</taxon>
        <taxon>Planctomycetota</taxon>
        <taxon>Planctomycetia</taxon>
        <taxon>Planctomycetales</taxon>
        <taxon>Planctomycetaceae</taxon>
        <taxon>Crateriforma</taxon>
    </lineage>
</organism>
<gene>
    <name evidence="1" type="ORF">V7x_41210</name>
</gene>
<evidence type="ECO:0000313" key="1">
    <source>
        <dbReference type="EMBL" id="TWU62391.1"/>
    </source>
</evidence>
<dbReference type="AlphaFoldDB" id="A0A5C6FQL4"/>
<dbReference type="Proteomes" id="UP000316476">
    <property type="component" value="Unassembled WGS sequence"/>
</dbReference>
<dbReference type="GO" id="GO:0006352">
    <property type="term" value="P:DNA-templated transcription initiation"/>
    <property type="evidence" value="ECO:0007669"/>
    <property type="project" value="InterPro"/>
</dbReference>
<dbReference type="Gene3D" id="1.10.1740.10">
    <property type="match status" value="1"/>
</dbReference>
<dbReference type="GO" id="GO:0003700">
    <property type="term" value="F:DNA-binding transcription factor activity"/>
    <property type="evidence" value="ECO:0007669"/>
    <property type="project" value="InterPro"/>
</dbReference>
<proteinExistence type="predicted"/>
<sequence>MVRGPRVSVETKFRKIQRLLRHDSDLAWQVFIETYDRMILAWLEQAGVQSADALDIRQEVLTTVHSEIETFVDSGDETCFPRWLRRVTANRMRRLWASRDRRHDCALVADLSSIADQLEDHRSELSSRWDRQYETELVQQYLDALGDRFSKRNLDAFRRVVLCEEPQAVVAEDLGMTLGGLRVAQHRILRALRRNADATHCAAG</sequence>
<dbReference type="InterPro" id="IPR014284">
    <property type="entry name" value="RNA_pol_sigma-70_dom"/>
</dbReference>
<evidence type="ECO:0000313" key="2">
    <source>
        <dbReference type="Proteomes" id="UP000316476"/>
    </source>
</evidence>
<accession>A0A5C6FQL4</accession>
<protein>
    <submittedName>
        <fullName evidence="1">RNA polymerase sigma factor</fullName>
    </submittedName>
</protein>
<comment type="caution">
    <text evidence="1">The sequence shown here is derived from an EMBL/GenBank/DDBJ whole genome shotgun (WGS) entry which is preliminary data.</text>
</comment>
<reference evidence="1 2" key="1">
    <citation type="submission" date="2019-02" db="EMBL/GenBank/DDBJ databases">
        <title>Deep-cultivation of Planctomycetes and their phenomic and genomic characterization uncovers novel biology.</title>
        <authorList>
            <person name="Wiegand S."/>
            <person name="Jogler M."/>
            <person name="Boedeker C."/>
            <person name="Pinto D."/>
            <person name="Vollmers J."/>
            <person name="Rivas-Marin E."/>
            <person name="Kohn T."/>
            <person name="Peeters S.H."/>
            <person name="Heuer A."/>
            <person name="Rast P."/>
            <person name="Oberbeckmann S."/>
            <person name="Bunk B."/>
            <person name="Jeske O."/>
            <person name="Meyerdierks A."/>
            <person name="Storesund J.E."/>
            <person name="Kallscheuer N."/>
            <person name="Luecker S."/>
            <person name="Lage O.M."/>
            <person name="Pohl T."/>
            <person name="Merkel B.J."/>
            <person name="Hornburger P."/>
            <person name="Mueller R.-W."/>
            <person name="Bruemmer F."/>
            <person name="Labrenz M."/>
            <person name="Spormann A.M."/>
            <person name="Op Den Camp H."/>
            <person name="Overmann J."/>
            <person name="Amann R."/>
            <person name="Jetten M.S.M."/>
            <person name="Mascher T."/>
            <person name="Medema M.H."/>
            <person name="Devos D.P."/>
            <person name="Kaster A.-K."/>
            <person name="Ovreas L."/>
            <person name="Rohde M."/>
            <person name="Galperin M.Y."/>
            <person name="Jogler C."/>
        </authorList>
    </citation>
    <scope>NUCLEOTIDE SEQUENCE [LARGE SCALE GENOMIC DNA]</scope>
    <source>
        <strain evidence="1 2">V7</strain>
    </source>
</reference>
<dbReference type="SUPFAM" id="SSF88946">
    <property type="entry name" value="Sigma2 domain of RNA polymerase sigma factors"/>
    <property type="match status" value="1"/>
</dbReference>
<name>A0A5C6FQL4_9PLAN</name>
<dbReference type="EMBL" id="SJPZ01000002">
    <property type="protein sequence ID" value="TWU62391.1"/>
    <property type="molecule type" value="Genomic_DNA"/>
</dbReference>
<dbReference type="NCBIfam" id="TIGR02937">
    <property type="entry name" value="sigma70-ECF"/>
    <property type="match status" value="1"/>
</dbReference>
<dbReference type="OrthoDB" id="258490at2"/>